<dbReference type="InterPro" id="IPR056884">
    <property type="entry name" value="NPHP3-like_N"/>
</dbReference>
<dbReference type="Pfam" id="PF13637">
    <property type="entry name" value="Ank_4"/>
    <property type="match status" value="1"/>
</dbReference>
<feature type="repeat" description="ANK" evidence="3">
    <location>
        <begin position="779"/>
        <end position="811"/>
    </location>
</feature>
<evidence type="ECO:0000313" key="6">
    <source>
        <dbReference type="EMBL" id="KAF5228486.1"/>
    </source>
</evidence>
<dbReference type="Pfam" id="PF00023">
    <property type="entry name" value="Ank"/>
    <property type="match status" value="1"/>
</dbReference>
<dbReference type="PROSITE" id="PS50297">
    <property type="entry name" value="ANK_REP_REGION"/>
    <property type="match status" value="11"/>
</dbReference>
<dbReference type="PRINTS" id="PR01415">
    <property type="entry name" value="ANKYRIN"/>
</dbReference>
<dbReference type="Gene3D" id="1.25.40.20">
    <property type="entry name" value="Ankyrin repeat-containing domain"/>
    <property type="match status" value="5"/>
</dbReference>
<reference evidence="6 7" key="1">
    <citation type="submission" date="2020-02" db="EMBL/GenBank/DDBJ databases">
        <title>Identification and distribution of gene clusters putatively required for synthesis of sphingolipid metabolism inhibitors in phylogenetically diverse species of the filamentous fungus Fusarium.</title>
        <authorList>
            <person name="Kim H.-S."/>
            <person name="Busman M."/>
            <person name="Brown D.W."/>
            <person name="Divon H."/>
            <person name="Uhlig S."/>
            <person name="Proctor R.H."/>
        </authorList>
    </citation>
    <scope>NUCLEOTIDE SEQUENCE [LARGE SCALE GENOMIC DNA]</scope>
    <source>
        <strain evidence="6 7">NRRL 2903</strain>
    </source>
</reference>
<feature type="repeat" description="ANK" evidence="3">
    <location>
        <begin position="680"/>
        <end position="712"/>
    </location>
</feature>
<gene>
    <name evidence="6" type="ORF">FAUST_11033</name>
</gene>
<dbReference type="Gene3D" id="3.40.50.300">
    <property type="entry name" value="P-loop containing nucleotide triphosphate hydrolases"/>
    <property type="match status" value="1"/>
</dbReference>
<dbReference type="SUPFAM" id="SSF52540">
    <property type="entry name" value="P-loop containing nucleoside triphosphate hydrolases"/>
    <property type="match status" value="1"/>
</dbReference>
<feature type="domain" description="Nephrocystin 3-like N-terminal" evidence="5">
    <location>
        <begin position="14"/>
        <end position="192"/>
    </location>
</feature>
<feature type="repeat" description="ANK" evidence="3">
    <location>
        <begin position="713"/>
        <end position="745"/>
    </location>
</feature>
<dbReference type="EMBL" id="JAAMOD010000463">
    <property type="protein sequence ID" value="KAF5228486.1"/>
    <property type="molecule type" value="Genomic_DNA"/>
</dbReference>
<evidence type="ECO:0000256" key="3">
    <source>
        <dbReference type="PROSITE-ProRule" id="PRU00023"/>
    </source>
</evidence>
<dbReference type="InterPro" id="IPR054471">
    <property type="entry name" value="GPIID_WHD"/>
</dbReference>
<evidence type="ECO:0008006" key="8">
    <source>
        <dbReference type="Google" id="ProtNLM"/>
    </source>
</evidence>
<feature type="domain" description="GPI inositol-deacylase winged helix" evidence="4">
    <location>
        <begin position="299"/>
        <end position="384"/>
    </location>
</feature>
<dbReference type="Pfam" id="PF24883">
    <property type="entry name" value="NPHP3_N"/>
    <property type="match status" value="1"/>
</dbReference>
<evidence type="ECO:0000259" key="4">
    <source>
        <dbReference type="Pfam" id="PF22939"/>
    </source>
</evidence>
<feature type="repeat" description="ANK" evidence="3">
    <location>
        <begin position="746"/>
        <end position="778"/>
    </location>
</feature>
<dbReference type="PANTHER" id="PTHR24198">
    <property type="entry name" value="ANKYRIN REPEAT AND PROTEIN KINASE DOMAIN-CONTAINING PROTEIN"/>
    <property type="match status" value="1"/>
</dbReference>
<dbReference type="Pfam" id="PF22939">
    <property type="entry name" value="WHD_GPIID"/>
    <property type="match status" value="1"/>
</dbReference>
<dbReference type="Proteomes" id="UP000537989">
    <property type="component" value="Unassembled WGS sequence"/>
</dbReference>
<sequence length="945" mass="105789">MNSRSLDIDAAAEGTCDWLPQHQIYIRWASCNRGLLWIKGKPGSGKSTLLQYVLDHIITISNTGEGALILLFFFHGRGTEFQKTPLGLFRSLLYQLLRQVPDALSDLVDTFQQRCETVGKPGEKWQWHPRELQRFFESSFLKILETRPLWLFVDALDECGQRNAVKLVRDFKSLLQGLPSTGLQFHICFTCRHYPILDQTCQFEICLEEENKQDISTYVQMQLSVSRELTASTIPDLVTKRAQGVFIWAYLVVDRILGLNNEGAGLRRIQNEIYSIPPDLDDLYCDLIRNMDERPASLKLIQWICFAVRPLSLDELQWAMLIDTNCQHKSLHKCKDTKDYILDNDRMKRRLQTLSCGLVEVTSDAKVVQFIHQSVKDFFTEKGLLALDETPNPGILVEIAHHRLSRTCIRYIAMEEIDQLASQEPNRLRSEFPFLHYATTSWVTHIKQSDTRSVPQEDLLEYFTGPSNIILERWVRIYGLLERHSNDSLPQGTSLVHVMSRYGVAGALGVILERADQVGINIDGKDSNGRTPLWWAAERGHEAVVRLLLDWGADIEAANEDSQMPLLKAALRGYKDIMPLRGQMLLGWVFKRGYDAVMWLLLNRGVVTNAADGDGQTPLLSASLTGHEAVVRLLLNRDASIKAADKNGRTPLWWAALKGHKDIVRLLLDWGADIEAADKNGQTPLWGASSTGHEAVMRLLLDRGANIEAADKDGQTSLLLAAQYGHEAVLRLLLDWGADIEAADQDGRASLLRASFIGHEAVVQLLRNCGADIEAADKSGRTPLWGASLTGHKAVVRLLLDWGADIEAADEDGRTPLWWAALKGHKDIVRLLLDWGADIEAADKNGQTPLWGASLTGHEAVVQLLLDRGANIEAADKYGRTSLLLAAQYGHEAVLRLLLDWGADTNAADKEGQTPLSWATKRGHEAVVRLLLDWGAYTEAVDKDG</sequence>
<dbReference type="Pfam" id="PF12796">
    <property type="entry name" value="Ank_2"/>
    <property type="match status" value="3"/>
</dbReference>
<feature type="repeat" description="ANK" evidence="3">
    <location>
        <begin position="647"/>
        <end position="679"/>
    </location>
</feature>
<evidence type="ECO:0000313" key="7">
    <source>
        <dbReference type="Proteomes" id="UP000537989"/>
    </source>
</evidence>
<accession>A0AAN6BVH8</accession>
<dbReference type="PROSITE" id="PS50088">
    <property type="entry name" value="ANK_REPEAT"/>
    <property type="match status" value="11"/>
</dbReference>
<name>A0AAN6BVH8_FUSAU</name>
<dbReference type="SMART" id="SM00248">
    <property type="entry name" value="ANK"/>
    <property type="match status" value="12"/>
</dbReference>
<keyword evidence="1" id="KW-0677">Repeat</keyword>
<feature type="repeat" description="ANK" evidence="3">
    <location>
        <begin position="911"/>
        <end position="943"/>
    </location>
</feature>
<comment type="caution">
    <text evidence="6">The sequence shown here is derived from an EMBL/GenBank/DDBJ whole genome shotgun (WGS) entry which is preliminary data.</text>
</comment>
<feature type="repeat" description="ANK" evidence="3">
    <location>
        <begin position="878"/>
        <end position="910"/>
    </location>
</feature>
<dbReference type="PANTHER" id="PTHR24198:SF165">
    <property type="entry name" value="ANKYRIN REPEAT-CONTAINING PROTEIN-RELATED"/>
    <property type="match status" value="1"/>
</dbReference>
<feature type="repeat" description="ANK" evidence="3">
    <location>
        <begin position="528"/>
        <end position="560"/>
    </location>
</feature>
<dbReference type="InterPro" id="IPR027417">
    <property type="entry name" value="P-loop_NTPase"/>
</dbReference>
<dbReference type="AlphaFoldDB" id="A0AAN6BVH8"/>
<feature type="repeat" description="ANK" evidence="3">
    <location>
        <begin position="614"/>
        <end position="646"/>
    </location>
</feature>
<protein>
    <recommendedName>
        <fullName evidence="8">NACHT domain-containing protein</fullName>
    </recommendedName>
</protein>
<evidence type="ECO:0000256" key="2">
    <source>
        <dbReference type="ARBA" id="ARBA00023043"/>
    </source>
</evidence>
<keyword evidence="2 3" id="KW-0040">ANK repeat</keyword>
<keyword evidence="7" id="KW-1185">Reference proteome</keyword>
<dbReference type="InterPro" id="IPR036770">
    <property type="entry name" value="Ankyrin_rpt-contain_sf"/>
</dbReference>
<dbReference type="SUPFAM" id="SSF48403">
    <property type="entry name" value="Ankyrin repeat"/>
    <property type="match status" value="2"/>
</dbReference>
<feature type="repeat" description="ANK" evidence="3">
    <location>
        <begin position="845"/>
        <end position="877"/>
    </location>
</feature>
<evidence type="ECO:0000256" key="1">
    <source>
        <dbReference type="ARBA" id="ARBA00022737"/>
    </source>
</evidence>
<proteinExistence type="predicted"/>
<organism evidence="6 7">
    <name type="scientific">Fusarium austroamericanum</name>
    <dbReference type="NCBI Taxonomy" id="282268"/>
    <lineage>
        <taxon>Eukaryota</taxon>
        <taxon>Fungi</taxon>
        <taxon>Dikarya</taxon>
        <taxon>Ascomycota</taxon>
        <taxon>Pezizomycotina</taxon>
        <taxon>Sordariomycetes</taxon>
        <taxon>Hypocreomycetidae</taxon>
        <taxon>Hypocreales</taxon>
        <taxon>Nectriaceae</taxon>
        <taxon>Fusarium</taxon>
    </lineage>
</organism>
<feature type="repeat" description="ANK" evidence="3">
    <location>
        <begin position="812"/>
        <end position="844"/>
    </location>
</feature>
<evidence type="ECO:0000259" key="5">
    <source>
        <dbReference type="Pfam" id="PF24883"/>
    </source>
</evidence>
<dbReference type="InterPro" id="IPR002110">
    <property type="entry name" value="Ankyrin_rpt"/>
</dbReference>